<evidence type="ECO:0000259" key="1">
    <source>
        <dbReference type="Pfam" id="PF14088"/>
    </source>
</evidence>
<dbReference type="InterPro" id="IPR025364">
    <property type="entry name" value="DUF4268"/>
</dbReference>
<keyword evidence="3" id="KW-1185">Reference proteome</keyword>
<name>A0A4R6INW1_9SPHI</name>
<comment type="caution">
    <text evidence="2">The sequence shown here is derived from an EMBL/GenBank/DDBJ whole genome shotgun (WGS) entry which is preliminary data.</text>
</comment>
<protein>
    <submittedName>
        <fullName evidence="2">Uncharacterized protein DUF4268</fullName>
    </submittedName>
</protein>
<evidence type="ECO:0000313" key="3">
    <source>
        <dbReference type="Proteomes" id="UP000295499"/>
    </source>
</evidence>
<feature type="domain" description="DUF4268" evidence="1">
    <location>
        <begin position="10"/>
        <end position="144"/>
    </location>
</feature>
<dbReference type="EMBL" id="SNWM01000001">
    <property type="protein sequence ID" value="TDO23942.1"/>
    <property type="molecule type" value="Genomic_DNA"/>
</dbReference>
<dbReference type="AlphaFoldDB" id="A0A4R6INW1"/>
<dbReference type="Proteomes" id="UP000295499">
    <property type="component" value="Unassembled WGS sequence"/>
</dbReference>
<gene>
    <name evidence="2" type="ORF">CLV32_0228</name>
</gene>
<organism evidence="2 3">
    <name type="scientific">Pedobacter duraquae</name>
    <dbReference type="NCBI Taxonomy" id="425511"/>
    <lineage>
        <taxon>Bacteria</taxon>
        <taxon>Pseudomonadati</taxon>
        <taxon>Bacteroidota</taxon>
        <taxon>Sphingobacteriia</taxon>
        <taxon>Sphingobacteriales</taxon>
        <taxon>Sphingobacteriaceae</taxon>
        <taxon>Pedobacter</taxon>
    </lineage>
</organism>
<accession>A0A4R6INW1</accession>
<dbReference type="Pfam" id="PF14088">
    <property type="entry name" value="DUF4268"/>
    <property type="match status" value="1"/>
</dbReference>
<evidence type="ECO:0000313" key="2">
    <source>
        <dbReference type="EMBL" id="TDO23942.1"/>
    </source>
</evidence>
<dbReference type="RefSeq" id="WP_166641854.1">
    <property type="nucleotide sequence ID" value="NZ_SNWM01000001.1"/>
</dbReference>
<proteinExistence type="predicted"/>
<sequence>MYSKDQASAIKQEFWTAFGQYMALQLSAEGLRINWVNYKTGIKYLNFKLEAGQRSASIMIEISHPDLAIQELIFEQFKELRNILHAELNEVWNWELHVPDAYGKTVTRIVKQLDEVSIFKKEDWPTLISFLKPRLVALDEFWNDAQYSFELFK</sequence>
<reference evidence="2 3" key="1">
    <citation type="submission" date="2019-03" db="EMBL/GenBank/DDBJ databases">
        <title>Genomic Encyclopedia of Archaeal and Bacterial Type Strains, Phase II (KMG-II): from individual species to whole genera.</title>
        <authorList>
            <person name="Goeker M."/>
        </authorList>
    </citation>
    <scope>NUCLEOTIDE SEQUENCE [LARGE SCALE GENOMIC DNA]</scope>
    <source>
        <strain evidence="2 3">DSM 19034</strain>
    </source>
</reference>